<protein>
    <submittedName>
        <fullName evidence="1">Methyl-accepting chemotaxis protein</fullName>
    </submittedName>
</protein>
<dbReference type="Gene3D" id="6.10.250.3200">
    <property type="match status" value="1"/>
</dbReference>
<keyword evidence="2" id="KW-1185">Reference proteome</keyword>
<organism evidence="1 2">
    <name type="scientific">Paramagnetospirillum magneticum (strain ATCC 700264 / AMB-1)</name>
    <name type="common">Magnetospirillum magneticum</name>
    <dbReference type="NCBI Taxonomy" id="342108"/>
    <lineage>
        <taxon>Bacteria</taxon>
        <taxon>Pseudomonadati</taxon>
        <taxon>Pseudomonadota</taxon>
        <taxon>Alphaproteobacteria</taxon>
        <taxon>Rhodospirillales</taxon>
        <taxon>Magnetospirillaceae</taxon>
        <taxon>Paramagnetospirillum</taxon>
    </lineage>
</organism>
<dbReference type="HOGENOM" id="CLU_1198599_0_0_5"/>
<dbReference type="Proteomes" id="UP000007058">
    <property type="component" value="Chromosome"/>
</dbReference>
<proteinExistence type="predicted"/>
<evidence type="ECO:0000313" key="1">
    <source>
        <dbReference type="EMBL" id="BAE53041.1"/>
    </source>
</evidence>
<evidence type="ECO:0000313" key="2">
    <source>
        <dbReference type="Proteomes" id="UP000007058"/>
    </source>
</evidence>
<sequence length="245" mass="27212">MRGMTQHSETTRTRTQRTDRIEARANGVLGDCRRAFHAFGDLDELAENLRILSLNAELAAGRAGDKGKAVRALTQYTRELVNRLAQIQGEMHSLRGRTFAFSSTILWALMQLNLFERACHLMDEDAGPRHSRDCGNRAFADLMSMLVDTLDGMANAVNDLARRTHAVEEVVSQSDSIATNIAIEAAAAGVHEKEFRTVSDTMRTYVDDLRQMIDEASDAVRRAAEKGAALRRIGLDALDELHRNS</sequence>
<accession>Q2VZD4</accession>
<dbReference type="AlphaFoldDB" id="Q2VZD4"/>
<dbReference type="EMBL" id="AP007255">
    <property type="protein sequence ID" value="BAE53041.1"/>
    <property type="molecule type" value="Genomic_DNA"/>
</dbReference>
<dbReference type="STRING" id="342108.amb4237"/>
<reference evidence="1 2" key="1">
    <citation type="journal article" date="2005" name="DNA Res.">
        <title>Complete genome sequence of the facultative anaerobic magnetotactic bacterium Magnetospirillum sp. strain AMB-1.</title>
        <authorList>
            <person name="Matsunaga T."/>
            <person name="Okamura Y."/>
            <person name="Fukuda Y."/>
            <person name="Wahyudi A.T."/>
            <person name="Murase Y."/>
            <person name="Takeyama H."/>
        </authorList>
    </citation>
    <scope>NUCLEOTIDE SEQUENCE [LARGE SCALE GENOMIC DNA]</scope>
    <source>
        <strain evidence="2">ATCC 700264 / AMB-1</strain>
    </source>
</reference>
<dbReference type="KEGG" id="mag:amb4237"/>
<name>Q2VZD4_PARM1</name>
<dbReference type="SUPFAM" id="SSF58104">
    <property type="entry name" value="Methyl-accepting chemotaxis protein (MCP) signaling domain"/>
    <property type="match status" value="2"/>
</dbReference>
<gene>
    <name evidence="1" type="ordered locus">amb4237</name>
</gene>